<evidence type="ECO:0000313" key="6">
    <source>
        <dbReference type="RefSeq" id="XP_029307859.1"/>
    </source>
</evidence>
<dbReference type="GO" id="GO:0005886">
    <property type="term" value="C:plasma membrane"/>
    <property type="evidence" value="ECO:0007669"/>
    <property type="project" value="UniProtKB-SubCell"/>
</dbReference>
<dbReference type="InterPro" id="IPR001304">
    <property type="entry name" value="C-type_lectin-like"/>
</dbReference>
<dbReference type="KEGG" id="cgob:115021504"/>
<organism evidence="5 6">
    <name type="scientific">Cottoperca gobio</name>
    <name type="common">Frogmouth</name>
    <name type="synonym">Aphritis gobio</name>
    <dbReference type="NCBI Taxonomy" id="56716"/>
    <lineage>
        <taxon>Eukaryota</taxon>
        <taxon>Metazoa</taxon>
        <taxon>Chordata</taxon>
        <taxon>Craniata</taxon>
        <taxon>Vertebrata</taxon>
        <taxon>Euteleostomi</taxon>
        <taxon>Actinopterygii</taxon>
        <taxon>Neopterygii</taxon>
        <taxon>Teleostei</taxon>
        <taxon>Neoteleostei</taxon>
        <taxon>Acanthomorphata</taxon>
        <taxon>Eupercaria</taxon>
        <taxon>Perciformes</taxon>
        <taxon>Notothenioidei</taxon>
        <taxon>Bovichtidae</taxon>
        <taxon>Cottoperca</taxon>
    </lineage>
</organism>
<dbReference type="InterPro" id="IPR050828">
    <property type="entry name" value="C-type_lectin/matrix_domain"/>
</dbReference>
<dbReference type="PANTHER" id="PTHR45710">
    <property type="entry name" value="C-TYPE LECTIN DOMAIN-CONTAINING PROTEIN 180"/>
    <property type="match status" value="1"/>
</dbReference>
<dbReference type="Proteomes" id="UP000504630">
    <property type="component" value="Chromosome 16"/>
</dbReference>
<accession>A0A6J2RC50</accession>
<proteinExistence type="predicted"/>
<dbReference type="GeneID" id="115021504"/>
<dbReference type="RefSeq" id="XP_029307859.1">
    <property type="nucleotide sequence ID" value="XM_029451999.1"/>
</dbReference>
<keyword evidence="3" id="KW-0812">Transmembrane</keyword>
<reference evidence="6" key="1">
    <citation type="submission" date="2025-08" db="UniProtKB">
        <authorList>
            <consortium name="RefSeq"/>
        </authorList>
    </citation>
    <scope>IDENTIFICATION</scope>
</reference>
<keyword evidence="2" id="KW-0430">Lectin</keyword>
<dbReference type="GO" id="GO:0030246">
    <property type="term" value="F:carbohydrate binding"/>
    <property type="evidence" value="ECO:0007669"/>
    <property type="project" value="UniProtKB-KW"/>
</dbReference>
<dbReference type="InterPro" id="IPR033992">
    <property type="entry name" value="NKR-like_CTLD"/>
</dbReference>
<keyword evidence="3" id="KW-1133">Transmembrane helix</keyword>
<dbReference type="SUPFAM" id="SSF56436">
    <property type="entry name" value="C-type lectin-like"/>
    <property type="match status" value="1"/>
</dbReference>
<sequence length="281" mass="32254">MEEEIQYSTVVFKKSGAAPKEKEEDLTTCSEVKPKVAVTTAPTDDEAAARSLFGVLAACLGILCVLLVVSIGAIVYITVVVMNEQKANLSELTAENQQLVTERRIFDGKTEELSREIYNLTWMLEVILTFNTFNVNDYCPDKKCQPCQKGWIQFQEKCYLFNEKQPWKTWEGSQERCLTTAADLVVIDSQQEQEFLSNHTKKYFDKYHGYWIGLKQMNDKNWVWIDGRIDTAGYWMSENLGNSDQCGLMIPGRNLTSSWNQADCLMNNRFICERDVLIRSK</sequence>
<name>A0A6J2RC50_COTGO</name>
<gene>
    <name evidence="6" type="primary">LOC115021504</name>
</gene>
<dbReference type="InterPro" id="IPR016186">
    <property type="entry name" value="C-type_lectin-like/link_sf"/>
</dbReference>
<dbReference type="Gene3D" id="3.10.100.10">
    <property type="entry name" value="Mannose-Binding Protein A, subunit A"/>
    <property type="match status" value="1"/>
</dbReference>
<dbReference type="SMART" id="SM00034">
    <property type="entry name" value="CLECT"/>
    <property type="match status" value="1"/>
</dbReference>
<dbReference type="PANTHER" id="PTHR45710:SF8">
    <property type="entry name" value="RERATING FAMILY MEMBER 4"/>
    <property type="match status" value="1"/>
</dbReference>
<dbReference type="InParanoid" id="A0A6J2RC50"/>
<evidence type="ECO:0000313" key="5">
    <source>
        <dbReference type="Proteomes" id="UP000504630"/>
    </source>
</evidence>
<feature type="transmembrane region" description="Helical" evidence="3">
    <location>
        <begin position="52"/>
        <end position="81"/>
    </location>
</feature>
<dbReference type="PROSITE" id="PS50041">
    <property type="entry name" value="C_TYPE_LECTIN_2"/>
    <property type="match status" value="1"/>
</dbReference>
<dbReference type="InterPro" id="IPR016187">
    <property type="entry name" value="CTDL_fold"/>
</dbReference>
<protein>
    <submittedName>
        <fullName evidence="6">C-type lectin domain family 9 member A-like</fullName>
    </submittedName>
</protein>
<dbReference type="Pfam" id="PF00059">
    <property type="entry name" value="Lectin_C"/>
    <property type="match status" value="1"/>
</dbReference>
<evidence type="ECO:0000256" key="1">
    <source>
        <dbReference type="ARBA" id="ARBA00004401"/>
    </source>
</evidence>
<dbReference type="AlphaFoldDB" id="A0A6J2RC50"/>
<evidence type="ECO:0000259" key="4">
    <source>
        <dbReference type="PROSITE" id="PS50041"/>
    </source>
</evidence>
<feature type="domain" description="C-type lectin" evidence="4">
    <location>
        <begin position="154"/>
        <end position="273"/>
    </location>
</feature>
<comment type="subcellular location">
    <subcellularLocation>
        <location evidence="1">Cell membrane</location>
        <topology evidence="1">Single-pass type II membrane protein</topology>
    </subcellularLocation>
</comment>
<dbReference type="OrthoDB" id="538816at2759"/>
<evidence type="ECO:0000256" key="2">
    <source>
        <dbReference type="ARBA" id="ARBA00022734"/>
    </source>
</evidence>
<evidence type="ECO:0000256" key="3">
    <source>
        <dbReference type="SAM" id="Phobius"/>
    </source>
</evidence>
<keyword evidence="3" id="KW-0472">Membrane</keyword>
<keyword evidence="5" id="KW-1185">Reference proteome</keyword>
<dbReference type="CDD" id="cd03593">
    <property type="entry name" value="CLECT_NK_receptors_like"/>
    <property type="match status" value="1"/>
</dbReference>